<evidence type="ECO:0000313" key="2">
    <source>
        <dbReference type="Proteomes" id="UP001163324"/>
    </source>
</evidence>
<keyword evidence="2" id="KW-1185">Reference proteome</keyword>
<proteinExistence type="predicted"/>
<comment type="caution">
    <text evidence="1">The sequence shown here is derived from an EMBL/GenBank/DDBJ whole genome shotgun (WGS) entry which is preliminary data.</text>
</comment>
<reference evidence="1" key="1">
    <citation type="submission" date="2022-10" db="EMBL/GenBank/DDBJ databases">
        <title>Complete Genome of Trichothecium roseum strain YXFP-22015, a Plant Pathogen Isolated from Citrus.</title>
        <authorList>
            <person name="Wang Y."/>
            <person name="Zhu L."/>
        </authorList>
    </citation>
    <scope>NUCLEOTIDE SEQUENCE</scope>
    <source>
        <strain evidence="1">YXFP-22015</strain>
    </source>
</reference>
<name>A0ACC0UYK6_9HYPO</name>
<organism evidence="1 2">
    <name type="scientific">Trichothecium roseum</name>
    <dbReference type="NCBI Taxonomy" id="47278"/>
    <lineage>
        <taxon>Eukaryota</taxon>
        <taxon>Fungi</taxon>
        <taxon>Dikarya</taxon>
        <taxon>Ascomycota</taxon>
        <taxon>Pezizomycotina</taxon>
        <taxon>Sordariomycetes</taxon>
        <taxon>Hypocreomycetidae</taxon>
        <taxon>Hypocreales</taxon>
        <taxon>Hypocreales incertae sedis</taxon>
        <taxon>Trichothecium</taxon>
    </lineage>
</organism>
<dbReference type="Proteomes" id="UP001163324">
    <property type="component" value="Chromosome 6"/>
</dbReference>
<accession>A0ACC0UYK6</accession>
<gene>
    <name evidence="1" type="ORF">N3K66_007116</name>
</gene>
<protein>
    <submittedName>
        <fullName evidence="1">Uncharacterized protein</fullName>
    </submittedName>
</protein>
<evidence type="ECO:0000313" key="1">
    <source>
        <dbReference type="EMBL" id="KAI9898756.1"/>
    </source>
</evidence>
<sequence length="2640" mass="285748">MPASHDRVPIAIVGMGCRFPGGASSGEKFWDLITRKVSARRATPPDRFNIDAFYHPDGERNGTLNVRDGHFLDEDITAFDSKFFSISPAEAVSMDPMQRMLLEVVYEATENAGIPLSRLAGSDTGCYVGCFSNDYDQLAKKDPETLPRYHSVGTGQSILSNRVSFCLDLAGPSMTVDTACSSSLVAMHMACQALRAGECSAAIVGATQATLSPDMMVGMTNLHFLSPDGACHAFDERANGYARGEGMAALVLKPLDLAVRDGDVVRAVIRGTAVNSNGRNTGITLPSTRAQAQLIRAAYEQAGCNPAVTGYFEAHGTGTQAGDPIEAAAIGETLGRLRPDGEQGKLYVGSVKTNIGHLEGASGLAGIIKAVMSLEKGVVAPNIWFEKGNPKIKFDDWRIRVPVEASPWPVAGLRRASVNSFGYGGTNGHIILDDAHHYMLERGIRGKHNTTLLADSVKPEGQEGKDDHSLPGSPRAGAEGIRTPSSSTSDPSEKLWLHASLPLGERPRAFHISGHEKHSVLGYAKVLGEYISKHGDILSLDDLAYTMCERRSLLDVGVTAVASSVQQLTQELSALSEITARSPEAPSLAFVFTGQGAQWWGMGRELLSYPVYADSIASCGRALESFGCSWSLIEELVKDQRTSRINEAEISQPLCSAVQIALIDLLASWNIRPERVVGHSSGEIAAAYATSALSLDDAMRAAYFRGLLSPLIRTKGHKGSMLAAGLSSEEAEREITDMGTRFGEIVVACVNSPRSVTLSGDTTAVEEMQKILTQKRFFARQLQVETAYHSPHMRSIAEEYKKNLAPIKTRPWTERKGVKMFSSVRGRLVDASDDLGAGYWVDNMVSQVRFSEALAHLCQDQDSKQVDALVEVGPHSALAGPVKQILASLPERETPVSYHSALIRERQNPRGAAVTAVSMASTLFSMGYPTDMHAVNFPSSPSASGDHGHNWQGQACSPRVLVDLPTYRWNRSRKYWAESRLSRQYRFRPFPRTDLLGAPAHDWNPMEPRWRNFIRLSEQPWVAGHKIQSAVAYPAAGYCCMAAEAMLQLHKLAGESRSSSIIKEFKLRSVEITRALLVPQSDEGVEVSFSIKQAESKSFGGIDTSAWSEFDIYSYTDEAGWQHHCRGLASILYRGNEEGDDMSVNLAVESRTKLLEAKKLPLTSMSCSEVYSSFDKVGLGYGPEFQGISSVSAADHQALGKVRVTDTTSAMPKGFAFDRILHPATVDALLQMGLVATTGGNLSNLTKPFVPTHISEVNISGNISGDIGQEFEVVADTEARGFRELSSNVSALDLSGEAAIAMVGIKLVSIASASAVGPLSSAPKLMAKAIWEPDVDLLSMQKAHGILVAAEDDYDYESLWDREFLGYYFINQVLETVGEDEYDGMLPHHQKFFRYMQHQRDMVRSGTHEQQTDDWSNLDDPRVKQRAQALIHKLKTSDPEGQMFLRMGSALTAVLRQEVNPLGLMTGDGLLFDYYHYAPGSHGTYPKVERYLSLLSHKYPDLEYLEIGAGTGGCTRPALSALTRGGGRSYQRFKSYAYTDISSGFFEQAAAKFSETAEAMEFRRLDIERDPEGQAGFEGGRKFDVVVAANVLHATEDMSRTMRHVRKLLRPGGKLVLLEVTHSTIGLSLVFGNLPGWWACAEPWREYGPLLTEKQWTQTLRDTGFSGFEICSRDVEDPLLHQANVIVATAIVEPPITPVSNNKSTVSGVLVVTPTGQAAAEDDLVNKTVSALNALGLSVETCSFAESLEKDLAGRAVVSFAELVDALVANISAQDFPTLQRLVEKSAGMLWITRGAGRSLGGGAKPEMAVFQGLARTLRGENEHVPCITLDLDAENPLPDDEAARLVLSAFGQNFGIGGEARETLGGKDRELVECDGVIRIKRAIENDKLDQLIAARVKSTPLQPEDEDIYGSDRSLCLHVPVVGNLDSLRFDDDPAISSVDALAPDHVEVRVSAVGVNPRDAHICMGDVVDDRVGNECAGVVTETGNAVSALSPGDRVVLWCVGAYATVIRCPAALAQKIPKNMGFELAASLPVAYTTAYYSLFHVGRAAEGEAVLVHSAGGSVGKAAVQMAMERGCRTFATVTSMEDRDILVSRYGISEKNVFLSNDATLAARIREINGGDGVDMVINSLAGKAEEAAWQAIAPLGRFADLVNNASHTTKTPPGIGYTQVDMLAVLRTAPKLAAAVFEQVMRRIRDQTYSSPIPPAVKPMSKLADCLRASLTDEAKTVLTFKQRDAVPVIPERLEHIKFRPDGSYLLVGGLGGIGRSLSRWMLKHGAQNFIYVSRRGVSSPEAATLVEDLRSAGARVEILRCGVEDEETLSRLLSEALISMPPIRGVVTAAMDIKDQLFANMPHETFSAGTRPKVQGSWSLHRATLGQPLDFFVMLSSAAAFFGSIAQSNYVAACTYQVALAAHRRSLGLPAASLDVGKIVGIGYVAEDGTGASGRNLNHLGMMDVHEDELLCHIELAMLSSSSTQADAALVDGHLLTGIHSTNDPDRGVELPFWGRDPVFAHMDFARPYLRKRKQSGEDDINGAEVRKPLPELLSTATSEAEASKYILAALGQKLARALMMTAATDLDPRKGLGAYGVDSLIAVELRNWLSREAGVEMPVFEILQAASIAGLAKQVAAKSTLVSVKE</sequence>
<dbReference type="EMBL" id="CM047945">
    <property type="protein sequence ID" value="KAI9898756.1"/>
    <property type="molecule type" value="Genomic_DNA"/>
</dbReference>